<proteinExistence type="predicted"/>
<dbReference type="Gene3D" id="1.10.3730.20">
    <property type="match status" value="1"/>
</dbReference>
<comment type="caution">
    <text evidence="2">The sequence shown here is derived from an EMBL/GenBank/DDBJ whole genome shotgun (WGS) entry which is preliminary data.</text>
</comment>
<feature type="transmembrane region" description="Helical" evidence="1">
    <location>
        <begin position="7"/>
        <end position="23"/>
    </location>
</feature>
<dbReference type="AlphaFoldDB" id="A0A645A7D0"/>
<feature type="transmembrane region" description="Helical" evidence="1">
    <location>
        <begin position="59"/>
        <end position="79"/>
    </location>
</feature>
<evidence type="ECO:0008006" key="3">
    <source>
        <dbReference type="Google" id="ProtNLM"/>
    </source>
</evidence>
<evidence type="ECO:0000256" key="1">
    <source>
        <dbReference type="SAM" id="Phobius"/>
    </source>
</evidence>
<organism evidence="2">
    <name type="scientific">bioreactor metagenome</name>
    <dbReference type="NCBI Taxonomy" id="1076179"/>
    <lineage>
        <taxon>unclassified sequences</taxon>
        <taxon>metagenomes</taxon>
        <taxon>ecological metagenomes</taxon>
    </lineage>
</organism>
<feature type="transmembrane region" description="Helical" evidence="1">
    <location>
        <begin position="29"/>
        <end position="52"/>
    </location>
</feature>
<protein>
    <recommendedName>
        <fullName evidence="3">EamA domain-containing protein</fullName>
    </recommendedName>
</protein>
<keyword evidence="1" id="KW-1133">Transmembrane helix</keyword>
<feature type="transmembrane region" description="Helical" evidence="1">
    <location>
        <begin position="85"/>
        <end position="104"/>
    </location>
</feature>
<accession>A0A645A7D0</accession>
<sequence length="113" mass="12142">MTAFCIIIYFLLQIGAYLLFKWGSGAPDLYWRGFVLGNVLGITSTLLIIQIYKTMNANLATAVTMGGAFLLVQIAMIVVHRTLPGGLQIAGALLIFTGITMMSLGDGIKTTIL</sequence>
<evidence type="ECO:0000313" key="2">
    <source>
        <dbReference type="EMBL" id="MPM45654.1"/>
    </source>
</evidence>
<dbReference type="SUPFAM" id="SSF103481">
    <property type="entry name" value="Multidrug resistance efflux transporter EmrE"/>
    <property type="match status" value="1"/>
</dbReference>
<reference evidence="2" key="1">
    <citation type="submission" date="2019-08" db="EMBL/GenBank/DDBJ databases">
        <authorList>
            <person name="Kucharzyk K."/>
            <person name="Murdoch R.W."/>
            <person name="Higgins S."/>
            <person name="Loffler F."/>
        </authorList>
    </citation>
    <scope>NUCLEOTIDE SEQUENCE</scope>
</reference>
<keyword evidence="1" id="KW-0812">Transmembrane</keyword>
<gene>
    <name evidence="2" type="ORF">SDC9_92344</name>
</gene>
<keyword evidence="1" id="KW-0472">Membrane</keyword>
<name>A0A645A7D0_9ZZZZ</name>
<dbReference type="EMBL" id="VSSQ01010963">
    <property type="protein sequence ID" value="MPM45654.1"/>
    <property type="molecule type" value="Genomic_DNA"/>
</dbReference>
<dbReference type="InterPro" id="IPR037185">
    <property type="entry name" value="EmrE-like"/>
</dbReference>